<evidence type="ECO:0000313" key="12">
    <source>
        <dbReference type="Proteomes" id="UP000190814"/>
    </source>
</evidence>
<dbReference type="AlphaFoldDB" id="A0A1T4W4A5"/>
<evidence type="ECO:0000256" key="6">
    <source>
        <dbReference type="ARBA" id="ARBA00022777"/>
    </source>
</evidence>
<dbReference type="InterPro" id="IPR011712">
    <property type="entry name" value="Sig_transdc_His_kin_sub3_dim/P"/>
</dbReference>
<dbReference type="GO" id="GO:0046983">
    <property type="term" value="F:protein dimerization activity"/>
    <property type="evidence" value="ECO:0007669"/>
    <property type="project" value="InterPro"/>
</dbReference>
<dbReference type="InterPro" id="IPR005467">
    <property type="entry name" value="His_kinase_dom"/>
</dbReference>
<dbReference type="PROSITE" id="PS50109">
    <property type="entry name" value="HIS_KIN"/>
    <property type="match status" value="1"/>
</dbReference>
<feature type="transmembrane region" description="Helical" evidence="9">
    <location>
        <begin position="67"/>
        <end position="95"/>
    </location>
</feature>
<evidence type="ECO:0000256" key="1">
    <source>
        <dbReference type="ARBA" id="ARBA00000085"/>
    </source>
</evidence>
<sequence>MEEYAVESLFKKVNWYINMFSIIIMGLVGVLNSSYAITVIMGLVLLCLLNIIYFYDGKAISIYKYLYLAMAMIWVYINPIYFVFAFPVVCCLVLGMDDNRRFIVYTCVVDSITMILILYLNDLKIIWSLIFVLISICVVLVVNVIHYSECKYINLNVNMEKAMKKLAIEAMNEKSLREKIARERNLELENIRLSERDRISRDIHNQVGHTLSAAAVTLDAVEVLMDSDDVDISTTKDKVSKANERIHEAIESIRKVVRTMDSDDDTIIMSDYIDSLEELIKNFKMDTNINIISNFEQVRDDSKISIENAAFLSGAIAELLTNGVKHGKANVFVIVMVKDNNFLKVKVQDNGKGIEKEDDMRFKLSQGFGLKKIEEYLLKHGGNMKVSSNDGFDVEMEIGIEG</sequence>
<protein>
    <recommendedName>
        <fullName evidence="2">histidine kinase</fullName>
        <ecNumber evidence="2">2.7.13.3</ecNumber>
    </recommendedName>
</protein>
<dbReference type="InterPro" id="IPR036890">
    <property type="entry name" value="HATPase_C_sf"/>
</dbReference>
<keyword evidence="4" id="KW-0808">Transferase</keyword>
<dbReference type="STRING" id="39495.SAMN02745111_02287"/>
<dbReference type="Gene3D" id="1.20.5.1930">
    <property type="match status" value="1"/>
</dbReference>
<keyword evidence="9" id="KW-0812">Transmembrane</keyword>
<evidence type="ECO:0000256" key="5">
    <source>
        <dbReference type="ARBA" id="ARBA00022741"/>
    </source>
</evidence>
<comment type="catalytic activity">
    <reaction evidence="1">
        <text>ATP + protein L-histidine = ADP + protein N-phospho-L-histidine.</text>
        <dbReference type="EC" id="2.7.13.3"/>
    </reaction>
</comment>
<dbReference type="EC" id="2.7.13.3" evidence="2"/>
<name>A0A1T4W4A5_9FIRM</name>
<evidence type="ECO:0000256" key="7">
    <source>
        <dbReference type="ARBA" id="ARBA00022840"/>
    </source>
</evidence>
<reference evidence="11 12" key="1">
    <citation type="submission" date="2017-02" db="EMBL/GenBank/DDBJ databases">
        <authorList>
            <person name="Peterson S.W."/>
        </authorList>
    </citation>
    <scope>NUCLEOTIDE SEQUENCE [LARGE SCALE GENOMIC DNA]</scope>
    <source>
        <strain evidence="11 12">ATCC 35992</strain>
    </source>
</reference>
<proteinExistence type="predicted"/>
<keyword evidence="8" id="KW-0902">Two-component regulatory system</keyword>
<dbReference type="Pfam" id="PF02518">
    <property type="entry name" value="HATPase_c"/>
    <property type="match status" value="1"/>
</dbReference>
<dbReference type="PANTHER" id="PTHR24421:SF10">
    <property type="entry name" value="NITRATE_NITRITE SENSOR PROTEIN NARQ"/>
    <property type="match status" value="1"/>
</dbReference>
<dbReference type="GO" id="GO:0000155">
    <property type="term" value="F:phosphorelay sensor kinase activity"/>
    <property type="evidence" value="ECO:0007669"/>
    <property type="project" value="InterPro"/>
</dbReference>
<organism evidence="11 12">
    <name type="scientific">Eubacterium uniforme</name>
    <dbReference type="NCBI Taxonomy" id="39495"/>
    <lineage>
        <taxon>Bacteria</taxon>
        <taxon>Bacillati</taxon>
        <taxon>Bacillota</taxon>
        <taxon>Clostridia</taxon>
        <taxon>Eubacteriales</taxon>
        <taxon>Eubacteriaceae</taxon>
        <taxon>Eubacterium</taxon>
    </lineage>
</organism>
<dbReference type="EMBL" id="FUXZ01000017">
    <property type="protein sequence ID" value="SKA72072.1"/>
    <property type="molecule type" value="Genomic_DNA"/>
</dbReference>
<dbReference type="SUPFAM" id="SSF55874">
    <property type="entry name" value="ATPase domain of HSP90 chaperone/DNA topoisomerase II/histidine kinase"/>
    <property type="match status" value="1"/>
</dbReference>
<dbReference type="InterPro" id="IPR050482">
    <property type="entry name" value="Sensor_HK_TwoCompSys"/>
</dbReference>
<accession>A0A1T4W4A5</accession>
<keyword evidence="6 11" id="KW-0418">Kinase</keyword>
<keyword evidence="12" id="KW-1185">Reference proteome</keyword>
<feature type="transmembrane region" description="Helical" evidence="9">
    <location>
        <begin position="125"/>
        <end position="145"/>
    </location>
</feature>
<dbReference type="PANTHER" id="PTHR24421">
    <property type="entry name" value="NITRATE/NITRITE SENSOR PROTEIN NARX-RELATED"/>
    <property type="match status" value="1"/>
</dbReference>
<gene>
    <name evidence="11" type="ORF">SAMN02745111_02287</name>
</gene>
<keyword evidence="9" id="KW-0472">Membrane</keyword>
<dbReference type="Proteomes" id="UP000190814">
    <property type="component" value="Unassembled WGS sequence"/>
</dbReference>
<dbReference type="GO" id="GO:0005524">
    <property type="term" value="F:ATP binding"/>
    <property type="evidence" value="ECO:0007669"/>
    <property type="project" value="UniProtKB-KW"/>
</dbReference>
<evidence type="ECO:0000256" key="4">
    <source>
        <dbReference type="ARBA" id="ARBA00022679"/>
    </source>
</evidence>
<dbReference type="InterPro" id="IPR003594">
    <property type="entry name" value="HATPase_dom"/>
</dbReference>
<feature type="domain" description="Histidine kinase" evidence="10">
    <location>
        <begin position="202"/>
        <end position="402"/>
    </location>
</feature>
<keyword evidence="7" id="KW-0067">ATP-binding</keyword>
<keyword evidence="5" id="KW-0547">Nucleotide-binding</keyword>
<dbReference type="Gene3D" id="3.30.565.10">
    <property type="entry name" value="Histidine kinase-like ATPase, C-terminal domain"/>
    <property type="match status" value="1"/>
</dbReference>
<feature type="transmembrane region" description="Helical" evidence="9">
    <location>
        <begin position="13"/>
        <end position="31"/>
    </location>
</feature>
<feature type="transmembrane region" description="Helical" evidence="9">
    <location>
        <begin position="102"/>
        <end position="119"/>
    </location>
</feature>
<evidence type="ECO:0000256" key="3">
    <source>
        <dbReference type="ARBA" id="ARBA00022553"/>
    </source>
</evidence>
<evidence type="ECO:0000313" key="11">
    <source>
        <dbReference type="EMBL" id="SKA72072.1"/>
    </source>
</evidence>
<dbReference type="GO" id="GO:0016020">
    <property type="term" value="C:membrane"/>
    <property type="evidence" value="ECO:0007669"/>
    <property type="project" value="InterPro"/>
</dbReference>
<feature type="transmembrane region" description="Helical" evidence="9">
    <location>
        <begin position="36"/>
        <end position="55"/>
    </location>
</feature>
<keyword evidence="9" id="KW-1133">Transmembrane helix</keyword>
<evidence type="ECO:0000256" key="9">
    <source>
        <dbReference type="SAM" id="Phobius"/>
    </source>
</evidence>
<evidence type="ECO:0000256" key="8">
    <source>
        <dbReference type="ARBA" id="ARBA00023012"/>
    </source>
</evidence>
<evidence type="ECO:0000259" key="10">
    <source>
        <dbReference type="PROSITE" id="PS50109"/>
    </source>
</evidence>
<dbReference type="Pfam" id="PF07730">
    <property type="entry name" value="HisKA_3"/>
    <property type="match status" value="1"/>
</dbReference>
<keyword evidence="3" id="KW-0597">Phosphoprotein</keyword>
<evidence type="ECO:0000256" key="2">
    <source>
        <dbReference type="ARBA" id="ARBA00012438"/>
    </source>
</evidence>